<reference evidence="2 3" key="1">
    <citation type="submission" date="2022-10" db="EMBL/GenBank/DDBJ databases">
        <title>Draft genome sequence of Streptomyces sp. YSPA8.</title>
        <authorList>
            <person name="Moriuchi R."/>
            <person name="Dohra H."/>
            <person name="Yamamura H."/>
            <person name="Kodani S."/>
        </authorList>
    </citation>
    <scope>NUCLEOTIDE SEQUENCE [LARGE SCALE GENOMIC DNA]</scope>
    <source>
        <strain evidence="2 3">YSPA8</strain>
    </source>
</reference>
<dbReference type="EMBL" id="BSBI01000005">
    <property type="protein sequence ID" value="GLF95552.1"/>
    <property type="molecule type" value="Genomic_DNA"/>
</dbReference>
<protein>
    <submittedName>
        <fullName evidence="2">Uncharacterized protein</fullName>
    </submittedName>
</protein>
<evidence type="ECO:0000256" key="1">
    <source>
        <dbReference type="SAM" id="MobiDB-lite"/>
    </source>
</evidence>
<sequence>MRAGACFAPPTSAHPTAASGSSSPPGPALLKTPTSNIGKNGGSQHPQKRKQGGHGPNLADEVEWLLPPPKASDGIKGSPNQRHGNGDLTLPSAAARLLPTPRATDTGTPGRRAGKGFRPPLSAVVLPLFTGTDSGGDPTPPPSPDGRTPLVQHRSRRTARAV</sequence>
<evidence type="ECO:0000313" key="3">
    <source>
        <dbReference type="Proteomes" id="UP001291653"/>
    </source>
</evidence>
<name>A0ABQ5NYW1_9ACTN</name>
<feature type="compositionally biased region" description="Basic residues" evidence="1">
    <location>
        <begin position="153"/>
        <end position="162"/>
    </location>
</feature>
<accession>A0ABQ5NYW1</accession>
<feature type="compositionally biased region" description="Low complexity" evidence="1">
    <location>
        <begin position="8"/>
        <end position="23"/>
    </location>
</feature>
<comment type="caution">
    <text evidence="2">The sequence shown here is derived from an EMBL/GenBank/DDBJ whole genome shotgun (WGS) entry which is preliminary data.</text>
</comment>
<feature type="region of interest" description="Disordered" evidence="1">
    <location>
        <begin position="1"/>
        <end position="162"/>
    </location>
</feature>
<feature type="compositionally biased region" description="Polar residues" evidence="1">
    <location>
        <begin position="32"/>
        <end position="45"/>
    </location>
</feature>
<evidence type="ECO:0000313" key="2">
    <source>
        <dbReference type="EMBL" id="GLF95552.1"/>
    </source>
</evidence>
<keyword evidence="3" id="KW-1185">Reference proteome</keyword>
<proteinExistence type="predicted"/>
<dbReference type="Proteomes" id="UP001291653">
    <property type="component" value="Unassembled WGS sequence"/>
</dbReference>
<dbReference type="RefSeq" id="WP_323447608.1">
    <property type="nucleotide sequence ID" value="NZ_BSBI01000005.1"/>
</dbReference>
<gene>
    <name evidence="2" type="ORF">SYYSPA8_14665</name>
</gene>
<organism evidence="2 3">
    <name type="scientific">Streptomyces yaizuensis</name>
    <dbReference type="NCBI Taxonomy" id="2989713"/>
    <lineage>
        <taxon>Bacteria</taxon>
        <taxon>Bacillati</taxon>
        <taxon>Actinomycetota</taxon>
        <taxon>Actinomycetes</taxon>
        <taxon>Kitasatosporales</taxon>
        <taxon>Streptomycetaceae</taxon>
        <taxon>Streptomyces</taxon>
    </lineage>
</organism>